<dbReference type="InterPro" id="IPR000424">
    <property type="entry name" value="Primosome_PriB/ssb"/>
</dbReference>
<dbReference type="EMBL" id="WBJX01000006">
    <property type="protein sequence ID" value="KAB1636411.1"/>
    <property type="molecule type" value="Genomic_DNA"/>
</dbReference>
<sequence length="177" mass="19341">MQDHITLIGNLGSKPEVRTTPGGQHVVNFSIATNSRRLNRTTNVWEDVDPNWYDVAAWGDLATHAAKSLDKGQRVIVVGKLRMRKFETQNGSRTKHEVVADALGHDLTAGSSIFAKRERASHEKRVSDQQQGFSGAPGFGDQQSEAPPEEDDAQAPPSEAEWHKPSVADAGAYPTPF</sequence>
<comment type="caution">
    <text evidence="2">Lacks conserved residue(s) required for the propagation of feature annotation.</text>
</comment>
<comment type="subunit">
    <text evidence="2">Homotetramer.</text>
</comment>
<gene>
    <name evidence="5" type="primary">ssb</name>
    <name evidence="5" type="ORF">F8O03_15785</name>
</gene>
<reference evidence="5 6" key="1">
    <citation type="submission" date="2019-09" db="EMBL/GenBank/DDBJ databases">
        <title>Phylogeny of genus Pseudoclavibacter and closely related genus.</title>
        <authorList>
            <person name="Li Y."/>
        </authorList>
    </citation>
    <scope>NUCLEOTIDE SEQUENCE [LARGE SCALE GENOMIC DNA]</scope>
    <source>
        <strain evidence="5 6">THG-MD12</strain>
    </source>
</reference>
<accession>A0A7J5AY52</accession>
<proteinExistence type="inferred from homology"/>
<dbReference type="NCBIfam" id="TIGR00621">
    <property type="entry name" value="ssb"/>
    <property type="match status" value="1"/>
</dbReference>
<dbReference type="GO" id="GO:0006260">
    <property type="term" value="P:DNA replication"/>
    <property type="evidence" value="ECO:0007669"/>
    <property type="project" value="InterPro"/>
</dbReference>
<dbReference type="Gene3D" id="2.40.50.140">
    <property type="entry name" value="Nucleic acid-binding proteins"/>
    <property type="match status" value="1"/>
</dbReference>
<evidence type="ECO:0000313" key="5">
    <source>
        <dbReference type="EMBL" id="KAB1636411.1"/>
    </source>
</evidence>
<dbReference type="PIRSF" id="PIRSF002070">
    <property type="entry name" value="SSB"/>
    <property type="match status" value="1"/>
</dbReference>
<dbReference type="Pfam" id="PF00436">
    <property type="entry name" value="SSB"/>
    <property type="match status" value="1"/>
</dbReference>
<evidence type="ECO:0000313" key="6">
    <source>
        <dbReference type="Proteomes" id="UP000490386"/>
    </source>
</evidence>
<dbReference type="InterPro" id="IPR012340">
    <property type="entry name" value="NA-bd_OB-fold"/>
</dbReference>
<dbReference type="GO" id="GO:0009295">
    <property type="term" value="C:nucleoid"/>
    <property type="evidence" value="ECO:0007669"/>
    <property type="project" value="TreeGrafter"/>
</dbReference>
<dbReference type="InterPro" id="IPR011344">
    <property type="entry name" value="ssDNA-bd"/>
</dbReference>
<evidence type="ECO:0000256" key="1">
    <source>
        <dbReference type="ARBA" id="ARBA00023125"/>
    </source>
</evidence>
<dbReference type="GO" id="GO:0003697">
    <property type="term" value="F:single-stranded DNA binding"/>
    <property type="evidence" value="ECO:0007669"/>
    <property type="project" value="UniProtKB-UniRule"/>
</dbReference>
<protein>
    <recommendedName>
        <fullName evidence="2 3">Single-stranded DNA-binding protein</fullName>
        <shortName evidence="2">SSB</shortName>
    </recommendedName>
</protein>
<dbReference type="SUPFAM" id="SSF50249">
    <property type="entry name" value="Nucleic acid-binding proteins"/>
    <property type="match status" value="1"/>
</dbReference>
<feature type="region of interest" description="Disordered" evidence="4">
    <location>
        <begin position="117"/>
        <end position="177"/>
    </location>
</feature>
<dbReference type="CDD" id="cd04496">
    <property type="entry name" value="SSB_OBF"/>
    <property type="match status" value="1"/>
</dbReference>
<dbReference type="PROSITE" id="PS50935">
    <property type="entry name" value="SSB"/>
    <property type="match status" value="1"/>
</dbReference>
<keyword evidence="1 2" id="KW-0238">DNA-binding</keyword>
<evidence type="ECO:0000256" key="2">
    <source>
        <dbReference type="HAMAP-Rule" id="MF_00984"/>
    </source>
</evidence>
<organism evidence="5 6">
    <name type="scientific">Pseudoclavibacter terrae</name>
    <dbReference type="NCBI Taxonomy" id="1530195"/>
    <lineage>
        <taxon>Bacteria</taxon>
        <taxon>Bacillati</taxon>
        <taxon>Actinomycetota</taxon>
        <taxon>Actinomycetes</taxon>
        <taxon>Micrococcales</taxon>
        <taxon>Microbacteriaceae</taxon>
        <taxon>Pseudoclavibacter</taxon>
    </lineage>
</organism>
<feature type="compositionally biased region" description="Basic and acidic residues" evidence="4">
    <location>
        <begin position="117"/>
        <end position="127"/>
    </location>
</feature>
<dbReference type="AlphaFoldDB" id="A0A7J5AY52"/>
<evidence type="ECO:0000256" key="3">
    <source>
        <dbReference type="PIRNR" id="PIRNR002070"/>
    </source>
</evidence>
<dbReference type="PANTHER" id="PTHR10302">
    <property type="entry name" value="SINGLE-STRANDED DNA-BINDING PROTEIN"/>
    <property type="match status" value="1"/>
</dbReference>
<dbReference type="OrthoDB" id="4427276at2"/>
<dbReference type="PANTHER" id="PTHR10302:SF0">
    <property type="entry name" value="SINGLE-STRANDED DNA-BINDING PROTEIN, MITOCHONDRIAL"/>
    <property type="match status" value="1"/>
</dbReference>
<dbReference type="Proteomes" id="UP000490386">
    <property type="component" value="Unassembled WGS sequence"/>
</dbReference>
<dbReference type="RefSeq" id="WP_151424718.1">
    <property type="nucleotide sequence ID" value="NZ_CANKVH010000005.1"/>
</dbReference>
<comment type="caution">
    <text evidence="5">The sequence shown here is derived from an EMBL/GenBank/DDBJ whole genome shotgun (WGS) entry which is preliminary data.</text>
</comment>
<name>A0A7J5AY52_9MICO</name>
<dbReference type="HAMAP" id="MF_00984">
    <property type="entry name" value="SSB"/>
    <property type="match status" value="1"/>
</dbReference>
<evidence type="ECO:0000256" key="4">
    <source>
        <dbReference type="SAM" id="MobiDB-lite"/>
    </source>
</evidence>
<keyword evidence="6" id="KW-1185">Reference proteome</keyword>